<dbReference type="Proteomes" id="UP000887579">
    <property type="component" value="Unplaced"/>
</dbReference>
<dbReference type="WBParaSite" id="ES5_v2.g13043.t1">
    <property type="protein sequence ID" value="ES5_v2.g13043.t1"/>
    <property type="gene ID" value="ES5_v2.g13043"/>
</dbReference>
<protein>
    <submittedName>
        <fullName evidence="2">Uncharacterized protein</fullName>
    </submittedName>
</protein>
<sequence length="170" mass="20226">MEEETLSRMFDMAKGLQQWENDSQWKLLQTPFNIKTIFQWENLYNKNLENTPKVDIYSIRKALGKYHFMVPSSTYSAKPIPKTRRLLTSPIVFKEVDDNGEVKEYIYDRIKGKMEAPKYLHYPNIGYTELQDLKYGRFAFNGINPEIAKIQDEEEEIRQKKNKSNKDDMK</sequence>
<organism evidence="1 2">
    <name type="scientific">Panagrolaimus sp. ES5</name>
    <dbReference type="NCBI Taxonomy" id="591445"/>
    <lineage>
        <taxon>Eukaryota</taxon>
        <taxon>Metazoa</taxon>
        <taxon>Ecdysozoa</taxon>
        <taxon>Nematoda</taxon>
        <taxon>Chromadorea</taxon>
        <taxon>Rhabditida</taxon>
        <taxon>Tylenchina</taxon>
        <taxon>Panagrolaimomorpha</taxon>
        <taxon>Panagrolaimoidea</taxon>
        <taxon>Panagrolaimidae</taxon>
        <taxon>Panagrolaimus</taxon>
    </lineage>
</organism>
<evidence type="ECO:0000313" key="1">
    <source>
        <dbReference type="Proteomes" id="UP000887579"/>
    </source>
</evidence>
<evidence type="ECO:0000313" key="2">
    <source>
        <dbReference type="WBParaSite" id="ES5_v2.g13043.t1"/>
    </source>
</evidence>
<reference evidence="2" key="1">
    <citation type="submission" date="2022-11" db="UniProtKB">
        <authorList>
            <consortium name="WormBaseParasite"/>
        </authorList>
    </citation>
    <scope>IDENTIFICATION</scope>
</reference>
<name>A0AC34F7E5_9BILA</name>
<proteinExistence type="predicted"/>
<accession>A0AC34F7E5</accession>